<sequence length="54" mass="5717">MAPQGGSAGRQRQSSPGRISAPEKPHTARLRHLLLRGCQQRRKVGGLQPATCGG</sequence>
<accession>A0ABD0QTQ9</accession>
<protein>
    <submittedName>
        <fullName evidence="2">Uncharacterized protein</fullName>
    </submittedName>
</protein>
<keyword evidence="3" id="KW-1185">Reference proteome</keyword>
<dbReference type="Proteomes" id="UP001529510">
    <property type="component" value="Unassembled WGS sequence"/>
</dbReference>
<reference evidence="2 3" key="1">
    <citation type="submission" date="2024-05" db="EMBL/GenBank/DDBJ databases">
        <title>Genome sequencing and assembly of Indian major carp, Cirrhinus mrigala (Hamilton, 1822).</title>
        <authorList>
            <person name="Mohindra V."/>
            <person name="Chowdhury L.M."/>
            <person name="Lal K."/>
            <person name="Jena J.K."/>
        </authorList>
    </citation>
    <scope>NUCLEOTIDE SEQUENCE [LARGE SCALE GENOMIC DNA]</scope>
    <source>
        <strain evidence="2">CM1030</strain>
        <tissue evidence="2">Blood</tissue>
    </source>
</reference>
<gene>
    <name evidence="2" type="ORF">M9458_016695</name>
</gene>
<feature type="non-terminal residue" evidence="2">
    <location>
        <position position="54"/>
    </location>
</feature>
<organism evidence="2 3">
    <name type="scientific">Cirrhinus mrigala</name>
    <name type="common">Mrigala</name>
    <dbReference type="NCBI Taxonomy" id="683832"/>
    <lineage>
        <taxon>Eukaryota</taxon>
        <taxon>Metazoa</taxon>
        <taxon>Chordata</taxon>
        <taxon>Craniata</taxon>
        <taxon>Vertebrata</taxon>
        <taxon>Euteleostomi</taxon>
        <taxon>Actinopterygii</taxon>
        <taxon>Neopterygii</taxon>
        <taxon>Teleostei</taxon>
        <taxon>Ostariophysi</taxon>
        <taxon>Cypriniformes</taxon>
        <taxon>Cyprinidae</taxon>
        <taxon>Labeoninae</taxon>
        <taxon>Labeonini</taxon>
        <taxon>Cirrhinus</taxon>
    </lineage>
</organism>
<feature type="region of interest" description="Disordered" evidence="1">
    <location>
        <begin position="1"/>
        <end position="26"/>
    </location>
</feature>
<evidence type="ECO:0000256" key="1">
    <source>
        <dbReference type="SAM" id="MobiDB-lite"/>
    </source>
</evidence>
<evidence type="ECO:0000313" key="3">
    <source>
        <dbReference type="Proteomes" id="UP001529510"/>
    </source>
</evidence>
<evidence type="ECO:0000313" key="2">
    <source>
        <dbReference type="EMBL" id="KAL0189596.1"/>
    </source>
</evidence>
<dbReference type="AlphaFoldDB" id="A0ABD0QTQ9"/>
<comment type="caution">
    <text evidence="2">The sequence shown here is derived from an EMBL/GenBank/DDBJ whole genome shotgun (WGS) entry which is preliminary data.</text>
</comment>
<dbReference type="EMBL" id="JAMKFB020000007">
    <property type="protein sequence ID" value="KAL0189596.1"/>
    <property type="molecule type" value="Genomic_DNA"/>
</dbReference>
<name>A0ABD0QTQ9_CIRMR</name>
<proteinExistence type="predicted"/>